<proteinExistence type="predicted"/>
<accession>A0A2U2MWL7</accession>
<comment type="caution">
    <text evidence="2">The sequence shown here is derived from an EMBL/GenBank/DDBJ whole genome shotgun (WGS) entry which is preliminary data.</text>
</comment>
<protein>
    <recommendedName>
        <fullName evidence="4">PEP-CTERM protein-sorting domain-containing protein</fullName>
    </recommendedName>
</protein>
<feature type="chain" id="PRO_5015402351" description="PEP-CTERM protein-sorting domain-containing protein" evidence="1">
    <location>
        <begin position="47"/>
        <end position="267"/>
    </location>
</feature>
<evidence type="ECO:0000256" key="1">
    <source>
        <dbReference type="SAM" id="SignalP"/>
    </source>
</evidence>
<dbReference type="Proteomes" id="UP000245474">
    <property type="component" value="Unassembled WGS sequence"/>
</dbReference>
<keyword evidence="1" id="KW-0732">Signal</keyword>
<sequence>MLPKLQNCITSSVRKRTMPSGTVLRRHATSMGLAIVSLAFCASASAALTASDYDVFVDMAEVDTTFGLAAQLGITIDSDSQTTWTLLNAASSDSWSGTDGGSGTGNPPRIDQLFFSLHEFGGAGSFTANDLTMALVESLSDVDSGWSLNDANGNSGGAGTFELVNESDDSGSRLGRDLKLVFTLTTDQFVWDLDTFLNAPLSGAGNGGYQAAASFQSVGEDGDDSGVVAGLYGEGGDTPAGGVPAPGSLILFATGIAGFIGARRFSK</sequence>
<evidence type="ECO:0000313" key="3">
    <source>
        <dbReference type="Proteomes" id="UP000245474"/>
    </source>
</evidence>
<reference evidence="2 3" key="1">
    <citation type="submission" date="2018-05" db="EMBL/GenBank/DDBJ databases">
        <title>Spiribacter halobius sp. nov., a moderately halophilic bacterium isolated from marine solar saltern.</title>
        <authorList>
            <person name="Zheng W.-S."/>
            <person name="Lu D.-C."/>
            <person name="Du Z.-J."/>
        </authorList>
    </citation>
    <scope>NUCLEOTIDE SEQUENCE [LARGE SCALE GENOMIC DNA]</scope>
    <source>
        <strain evidence="2 3">E85</strain>
    </source>
</reference>
<dbReference type="NCBIfam" id="TIGR02595">
    <property type="entry name" value="PEP_CTERM"/>
    <property type="match status" value="1"/>
</dbReference>
<gene>
    <name evidence="2" type="ORF">DEM34_17465</name>
</gene>
<feature type="signal peptide" evidence="1">
    <location>
        <begin position="1"/>
        <end position="46"/>
    </location>
</feature>
<dbReference type="EMBL" id="QFFI01000042">
    <property type="protein sequence ID" value="PWG61259.1"/>
    <property type="molecule type" value="Genomic_DNA"/>
</dbReference>
<evidence type="ECO:0000313" key="2">
    <source>
        <dbReference type="EMBL" id="PWG61259.1"/>
    </source>
</evidence>
<evidence type="ECO:0008006" key="4">
    <source>
        <dbReference type="Google" id="ProtNLM"/>
    </source>
</evidence>
<name>A0A2U2MWL7_9GAMM</name>
<dbReference type="AlphaFoldDB" id="A0A2U2MWL7"/>
<organism evidence="2 3">
    <name type="scientific">Sediminicurvatus halobius</name>
    <dbReference type="NCBI Taxonomy" id="2182432"/>
    <lineage>
        <taxon>Bacteria</taxon>
        <taxon>Pseudomonadati</taxon>
        <taxon>Pseudomonadota</taxon>
        <taxon>Gammaproteobacteria</taxon>
        <taxon>Chromatiales</taxon>
        <taxon>Ectothiorhodospiraceae</taxon>
        <taxon>Sediminicurvatus</taxon>
    </lineage>
</organism>
<dbReference type="InterPro" id="IPR013424">
    <property type="entry name" value="Ice-binding_C"/>
</dbReference>
<keyword evidence="3" id="KW-1185">Reference proteome</keyword>